<evidence type="ECO:0000313" key="2">
    <source>
        <dbReference type="EMBL" id="KAK2642677.1"/>
    </source>
</evidence>
<feature type="non-terminal residue" evidence="2">
    <location>
        <position position="1"/>
    </location>
</feature>
<keyword evidence="3" id="KW-1185">Reference proteome</keyword>
<dbReference type="AlphaFoldDB" id="A0AAD9WU88"/>
<name>A0AAD9WU88_9ROSI</name>
<reference evidence="2" key="1">
    <citation type="journal article" date="2023" name="Plant J.">
        <title>Genome sequences and population genomics provide insights into the demographic history, inbreeding, and mutation load of two 'living fossil' tree species of Dipteronia.</title>
        <authorList>
            <person name="Feng Y."/>
            <person name="Comes H.P."/>
            <person name="Chen J."/>
            <person name="Zhu S."/>
            <person name="Lu R."/>
            <person name="Zhang X."/>
            <person name="Li P."/>
            <person name="Qiu J."/>
            <person name="Olsen K.M."/>
            <person name="Qiu Y."/>
        </authorList>
    </citation>
    <scope>NUCLEOTIDE SEQUENCE</scope>
    <source>
        <strain evidence="2">KIB01</strain>
    </source>
</reference>
<dbReference type="EMBL" id="JANJYI010000007">
    <property type="protein sequence ID" value="KAK2642677.1"/>
    <property type="molecule type" value="Genomic_DNA"/>
</dbReference>
<dbReference type="Proteomes" id="UP001280121">
    <property type="component" value="Unassembled WGS sequence"/>
</dbReference>
<comment type="caution">
    <text evidence="2">The sequence shown here is derived from an EMBL/GenBank/DDBJ whole genome shotgun (WGS) entry which is preliminary data.</text>
</comment>
<sequence>DDSATEEPSGLNIDKTQDDAGSARNKTCGRTRLQLLHLQKEPIQVELNVVRQPIGEPVQKLGQYIGFIVRDSAIAPLTFEDLRYMPKETKIHMYDKIKINETIYGKMTMHHTARTKSFSRLRDELVNPYMLYILF</sequence>
<feature type="non-terminal residue" evidence="2">
    <location>
        <position position="135"/>
    </location>
</feature>
<evidence type="ECO:0000313" key="3">
    <source>
        <dbReference type="Proteomes" id="UP001280121"/>
    </source>
</evidence>
<organism evidence="2 3">
    <name type="scientific">Dipteronia dyeriana</name>
    <dbReference type="NCBI Taxonomy" id="168575"/>
    <lineage>
        <taxon>Eukaryota</taxon>
        <taxon>Viridiplantae</taxon>
        <taxon>Streptophyta</taxon>
        <taxon>Embryophyta</taxon>
        <taxon>Tracheophyta</taxon>
        <taxon>Spermatophyta</taxon>
        <taxon>Magnoliopsida</taxon>
        <taxon>eudicotyledons</taxon>
        <taxon>Gunneridae</taxon>
        <taxon>Pentapetalae</taxon>
        <taxon>rosids</taxon>
        <taxon>malvids</taxon>
        <taxon>Sapindales</taxon>
        <taxon>Sapindaceae</taxon>
        <taxon>Hippocastanoideae</taxon>
        <taxon>Acereae</taxon>
        <taxon>Dipteronia</taxon>
    </lineage>
</organism>
<proteinExistence type="predicted"/>
<accession>A0AAD9WU88</accession>
<evidence type="ECO:0000256" key="1">
    <source>
        <dbReference type="SAM" id="MobiDB-lite"/>
    </source>
</evidence>
<gene>
    <name evidence="2" type="ORF">Ddye_024440</name>
</gene>
<feature type="region of interest" description="Disordered" evidence="1">
    <location>
        <begin position="1"/>
        <end position="25"/>
    </location>
</feature>
<protein>
    <submittedName>
        <fullName evidence="2">Uncharacterized protein</fullName>
    </submittedName>
</protein>